<feature type="compositionally biased region" description="Low complexity" evidence="2">
    <location>
        <begin position="270"/>
        <end position="285"/>
    </location>
</feature>
<evidence type="ECO:0000313" key="3">
    <source>
        <dbReference type="EMBL" id="KAL1902213.1"/>
    </source>
</evidence>
<dbReference type="InterPro" id="IPR036983">
    <property type="entry name" value="AIM24_sf"/>
</dbReference>
<organism evidence="3 4">
    <name type="scientific">Ceratocystis pirilliformis</name>
    <dbReference type="NCBI Taxonomy" id="259994"/>
    <lineage>
        <taxon>Eukaryota</taxon>
        <taxon>Fungi</taxon>
        <taxon>Dikarya</taxon>
        <taxon>Ascomycota</taxon>
        <taxon>Pezizomycotina</taxon>
        <taxon>Sordariomycetes</taxon>
        <taxon>Hypocreomycetidae</taxon>
        <taxon>Microascales</taxon>
        <taxon>Ceratocystidaceae</taxon>
        <taxon>Ceratocystis</taxon>
    </lineage>
</organism>
<dbReference type="Gene3D" id="3.60.160.10">
    <property type="entry name" value="Mitochondrial biogenesis AIM24"/>
    <property type="match status" value="1"/>
</dbReference>
<comment type="subcellular location">
    <subcellularLocation>
        <location evidence="1">Mitochondrion</location>
    </subcellularLocation>
</comment>
<dbReference type="Pfam" id="PF01987">
    <property type="entry name" value="AIM24"/>
    <property type="match status" value="1"/>
</dbReference>
<dbReference type="PANTHER" id="PTHR43657">
    <property type="entry name" value="TRYPTOPHAN RNA-BINDING ATTENUATOR PROTEIN-LIKE PROTEIN"/>
    <property type="match status" value="1"/>
</dbReference>
<accession>A0ABR3ZNE0</accession>
<evidence type="ECO:0000313" key="4">
    <source>
        <dbReference type="Proteomes" id="UP001583280"/>
    </source>
</evidence>
<protein>
    <recommendedName>
        <fullName evidence="1">Altered inheritance of mitochondria protein 24, mitochondrial</fullName>
    </recommendedName>
</protein>
<feature type="compositionally biased region" description="Pro residues" evidence="2">
    <location>
        <begin position="69"/>
        <end position="82"/>
    </location>
</feature>
<evidence type="ECO:0000256" key="2">
    <source>
        <dbReference type="SAM" id="MobiDB-lite"/>
    </source>
</evidence>
<evidence type="ECO:0000256" key="1">
    <source>
        <dbReference type="RuleBase" id="RU363045"/>
    </source>
</evidence>
<comment type="similarity">
    <text evidence="1">Belongs to the AIM24 family.</text>
</comment>
<keyword evidence="4" id="KW-1185">Reference proteome</keyword>
<feature type="compositionally biased region" description="Pro residues" evidence="2">
    <location>
        <begin position="1"/>
        <end position="11"/>
    </location>
</feature>
<dbReference type="InterPro" id="IPR002838">
    <property type="entry name" value="AIM24"/>
</dbReference>
<reference evidence="3 4" key="1">
    <citation type="journal article" date="2024" name="IMA Fungus">
        <title>IMA Genome - F19 : A genome assembly and annotation guide to empower mycologists, including annotated draft genome sequences of Ceratocystis pirilliformis, Diaporthe australafricana, Fusarium ophioides, Paecilomyces lecythidis, and Sporothrix stenoceras.</title>
        <authorList>
            <person name="Aylward J."/>
            <person name="Wilson A.M."/>
            <person name="Visagie C.M."/>
            <person name="Spraker J."/>
            <person name="Barnes I."/>
            <person name="Buitendag C."/>
            <person name="Ceriani C."/>
            <person name="Del Mar Angel L."/>
            <person name="du Plessis D."/>
            <person name="Fuchs T."/>
            <person name="Gasser K."/>
            <person name="Kramer D."/>
            <person name="Li W."/>
            <person name="Munsamy K."/>
            <person name="Piso A."/>
            <person name="Price J.L."/>
            <person name="Sonnekus B."/>
            <person name="Thomas C."/>
            <person name="van der Nest A."/>
            <person name="van Dijk A."/>
            <person name="van Heerden A."/>
            <person name="van Vuuren N."/>
            <person name="Yilmaz N."/>
            <person name="Duong T.A."/>
            <person name="van der Merwe N.A."/>
            <person name="Wingfield M.J."/>
            <person name="Wingfield B.D."/>
        </authorList>
    </citation>
    <scope>NUCLEOTIDE SEQUENCE [LARGE SCALE GENOMIC DNA]</scope>
    <source>
        <strain evidence="3 4">CMW 12675</strain>
    </source>
</reference>
<feature type="region of interest" description="Disordered" evidence="2">
    <location>
        <begin position="261"/>
        <end position="303"/>
    </location>
</feature>
<feature type="compositionally biased region" description="Low complexity" evidence="2">
    <location>
        <begin position="34"/>
        <end position="44"/>
    </location>
</feature>
<feature type="region of interest" description="Disordered" evidence="2">
    <location>
        <begin position="1"/>
        <end position="233"/>
    </location>
</feature>
<feature type="compositionally biased region" description="Pro residues" evidence="2">
    <location>
        <begin position="138"/>
        <end position="158"/>
    </location>
</feature>
<dbReference type="EMBL" id="JAWDJO010000001">
    <property type="protein sequence ID" value="KAL1902213.1"/>
    <property type="molecule type" value="Genomic_DNA"/>
</dbReference>
<comment type="caution">
    <text evidence="3">The sequence shown here is derived from an EMBL/GenBank/DDBJ whole genome shotgun (WGS) entry which is preliminary data.</text>
</comment>
<dbReference type="PANTHER" id="PTHR43657:SF1">
    <property type="entry name" value="ALTERED INHERITANCE OF MITOCHONDRIA PROTEIN 24, MITOCHONDRIAL"/>
    <property type="match status" value="1"/>
</dbReference>
<dbReference type="InterPro" id="IPR016031">
    <property type="entry name" value="Trp_RNA-bd_attenuator-like_dom"/>
</dbReference>
<feature type="compositionally biased region" description="Polar residues" evidence="2">
    <location>
        <begin position="224"/>
        <end position="233"/>
    </location>
</feature>
<name>A0ABR3ZNE0_9PEZI</name>
<feature type="compositionally biased region" description="Pro residues" evidence="2">
    <location>
        <begin position="45"/>
        <end position="60"/>
    </location>
</feature>
<dbReference type="NCBIfam" id="TIGR00266">
    <property type="entry name" value="TIGR00266 family protein"/>
    <property type="match status" value="1"/>
</dbReference>
<feature type="compositionally biased region" description="Low complexity" evidence="2">
    <location>
        <begin position="159"/>
        <end position="197"/>
    </location>
</feature>
<gene>
    <name evidence="3" type="ORF">Cpir12675_000113</name>
</gene>
<proteinExistence type="inferred from homology"/>
<dbReference type="SUPFAM" id="SSF51219">
    <property type="entry name" value="TRAP-like"/>
    <property type="match status" value="1"/>
</dbReference>
<feature type="compositionally biased region" description="Pro residues" evidence="2">
    <location>
        <begin position="101"/>
        <end position="126"/>
    </location>
</feature>
<keyword evidence="1" id="KW-0496">Mitochondrion</keyword>
<sequence>MSSRYHPPPPSVNAGAGIAISTPTPQRMYPAPPTSTATTTATTYAPPPPHTSPHYAPPASAPATKTTFYPPPPSMASPPKSPQGPLTSYPVPQPFAAQRMYPPPPSASATPPSPPVAASPPAPSPAPVTSRATYTPPFIQPIPSASPLPASTPVPPSTLAPAPALDASTTTAAASTAAAPMAMQFAPPPTEAMAPAEPSGPSIAPVPAPTHVAAVSSPPVPATDNTTSLPPTSASAKTLVASAASDIRRVFASSRKAVAEATASNATKISTPTTASTPPTDPSVSEKPMPTPSGQADSLGGFSGAHSVSDDTGIFNGGSFRISHRDCNSMLTIQLAFGAPLIARPGAMIAMSHSVSLKGTASFSLKKYVAGGEVGHSTYSGPGEVLLAPSMLGDLITLRLSGSETWSLARDAFLACTQGVKKDYKRQGLSKAIFSGEGLFVYKISGTGLLWITSFGAVVRKELQDGEKYFVDNGHLVAWNTKYVMERVASGGIISGLASGEGLVCKFTGPGTVYIQTRNPRTFSAYMAGQQYQG</sequence>
<dbReference type="Proteomes" id="UP001583280">
    <property type="component" value="Unassembled WGS sequence"/>
</dbReference>